<proteinExistence type="predicted"/>
<protein>
    <submittedName>
        <fullName evidence="1">Uncharacterized protein</fullName>
    </submittedName>
</protein>
<evidence type="ECO:0000313" key="1">
    <source>
        <dbReference type="EMBL" id="SDD18334.1"/>
    </source>
</evidence>
<dbReference type="RefSeq" id="WP_091238651.1">
    <property type="nucleotide sequence ID" value="NZ_FNAG01000001.1"/>
</dbReference>
<keyword evidence="2" id="KW-1185">Reference proteome</keyword>
<dbReference type="Proteomes" id="UP000199603">
    <property type="component" value="Unassembled WGS sequence"/>
</dbReference>
<reference evidence="1 2" key="1">
    <citation type="submission" date="2016-10" db="EMBL/GenBank/DDBJ databases">
        <authorList>
            <person name="de Groot N.N."/>
        </authorList>
    </citation>
    <scope>NUCLEOTIDE SEQUENCE [LARGE SCALE GENOMIC DNA]</scope>
    <source>
        <strain evidence="1 2">DSM 16957</strain>
    </source>
</reference>
<dbReference type="AlphaFoldDB" id="A0A1G6SNX6"/>
<dbReference type="OrthoDB" id="8965824at2"/>
<accession>A0A1G6SNX6</accession>
<name>A0A1G6SNX6_9GAMM</name>
<sequence length="169" mass="18658">MATAPRKTALGAEELEHRKLGLGVLERRLLILIDGQRGPTELQTMMGKTEIAPLLDHLVEVGCVLWPGREGAVAPKPAAPVAEASAVAPTDDLPERSPKEREMARNFMLNTLRTFIGPYANPELMKRLQSAPDSTTLRMLYPEWRALMDAPRAAGKRINELDAELKKVL</sequence>
<gene>
    <name evidence="1" type="ORF">SAMN04488509_101603</name>
</gene>
<organism evidence="1 2">
    <name type="scientific">Aquimonas voraii</name>
    <dbReference type="NCBI Taxonomy" id="265719"/>
    <lineage>
        <taxon>Bacteria</taxon>
        <taxon>Pseudomonadati</taxon>
        <taxon>Pseudomonadota</taxon>
        <taxon>Gammaproteobacteria</taxon>
        <taxon>Lysobacterales</taxon>
        <taxon>Lysobacteraceae</taxon>
        <taxon>Aquimonas</taxon>
    </lineage>
</organism>
<evidence type="ECO:0000313" key="2">
    <source>
        <dbReference type="Proteomes" id="UP000199603"/>
    </source>
</evidence>
<dbReference type="EMBL" id="FNAG01000001">
    <property type="protein sequence ID" value="SDD18334.1"/>
    <property type="molecule type" value="Genomic_DNA"/>
</dbReference>